<dbReference type="InterPro" id="IPR001878">
    <property type="entry name" value="Znf_CCHC"/>
</dbReference>
<dbReference type="Proteomes" id="UP000298663">
    <property type="component" value="Unassembled WGS sequence"/>
</dbReference>
<feature type="compositionally biased region" description="Basic and acidic residues" evidence="2">
    <location>
        <begin position="810"/>
        <end position="821"/>
    </location>
</feature>
<sequence>MCDTGMQQNLANRWIDKAKKKLDAAKAKIDANEDFPTEIDNLEAFLVKEKVRINDSDHETIILIRDGAKTKLNDLQKAYLKLTKAEQKSDEAKFAECRDKATEFIADAEEVMLDITVRLNQIKAQSQNVADARITGNGAGATRNQSMLNQSLMNSTIVVQSPEETRMPVFSGDILEWTNWMTLFEENVYNQTIPDIIKFNKLLLYVSGEAKDIIKRYIVTADNFEIAYAALKAYYGNEVRIGNELHKQLRTIAPPANDVKSLRRFMNDIASITAQMMAMNVPSNDLDTTHAILRKLPDFVRRKTIDQVPQDRMYDVDLVIKKVEGIIAKMEQGRQAEEAIAANWNPYEQRNVQRYENAPRNYGGPRPARFQATQQLFVPRPQTAPRPLNNHPFGNIGRNENCVYCKGSGHDAKDCPAVTDRKARETILKTERRCLNCTALGHGMRECPAPECRQCRKKHHASICYGRNQGNRPLTGSNAQESRVYINKVRQSDAQLKKTKGNMWITKVSVFNEDRKCMENLVALLDTASEATIISEEAAKKLGLKTISQEESRFIGLGGHNSPREMREIVGASLYDVKGNIVKIAAYKQIGPMIGRVKTASLTWKDKEKLKQKKIDISSVLDNAVTKPEILIGTDFFPRIRKQRKLSSGLRIVQTRYGNVLTGCSKTNETDRSVNCLRTLEEDDRIDLNKLWAMESGTQEFTGPSEKERDTTNARVVDNFYKTIKSRDCSFCYRGHFTSDCPEYRTLNARLERSRDKELCQVCLVKHKGKCRRLREGHRCFFCRASGHHSALCSRGEGRGTLARGPSIAARDRQRGSRDSRQTLPDNGRQTERAKSTGRGSKRPHRDETPEDRRRGRR</sequence>
<evidence type="ECO:0000256" key="2">
    <source>
        <dbReference type="SAM" id="MobiDB-lite"/>
    </source>
</evidence>
<feature type="compositionally biased region" description="Basic and acidic residues" evidence="2">
    <location>
        <begin position="845"/>
        <end position="858"/>
    </location>
</feature>
<evidence type="ECO:0000313" key="5">
    <source>
        <dbReference type="Proteomes" id="UP000298663"/>
    </source>
</evidence>
<dbReference type="PROSITE" id="PS50175">
    <property type="entry name" value="ASP_PROT_RETROV"/>
    <property type="match status" value="1"/>
</dbReference>
<reference evidence="4 5" key="1">
    <citation type="journal article" date="2015" name="Genome Biol.">
        <title>Comparative genomics of Steinernema reveals deeply conserved gene regulatory networks.</title>
        <authorList>
            <person name="Dillman A.R."/>
            <person name="Macchietto M."/>
            <person name="Porter C.F."/>
            <person name="Rogers A."/>
            <person name="Williams B."/>
            <person name="Antoshechkin I."/>
            <person name="Lee M.M."/>
            <person name="Goodwin Z."/>
            <person name="Lu X."/>
            <person name="Lewis E.E."/>
            <person name="Goodrich-Blair H."/>
            <person name="Stock S.P."/>
            <person name="Adams B.J."/>
            <person name="Sternberg P.W."/>
            <person name="Mortazavi A."/>
        </authorList>
    </citation>
    <scope>NUCLEOTIDE SEQUENCE [LARGE SCALE GENOMIC DNA]</scope>
    <source>
        <strain evidence="4 5">ALL</strain>
    </source>
</reference>
<gene>
    <name evidence="4" type="ORF">L596_026782</name>
</gene>
<dbReference type="GO" id="GO:0008270">
    <property type="term" value="F:zinc ion binding"/>
    <property type="evidence" value="ECO:0007669"/>
    <property type="project" value="InterPro"/>
</dbReference>
<protein>
    <recommendedName>
        <fullName evidence="3">Peptidase A2 domain-containing protein</fullName>
    </recommendedName>
</protein>
<dbReference type="Pfam" id="PF03564">
    <property type="entry name" value="DUF1759"/>
    <property type="match status" value="1"/>
</dbReference>
<dbReference type="AlphaFoldDB" id="A0A4U5M2D0"/>
<dbReference type="OrthoDB" id="5864015at2759"/>
<dbReference type="STRING" id="34508.A0A4U5M2D0"/>
<keyword evidence="1" id="KW-0378">Hydrolase</keyword>
<reference evidence="4 5" key="2">
    <citation type="journal article" date="2019" name="G3 (Bethesda)">
        <title>Hybrid Assembly of the Genome of the Entomopathogenic Nematode Steinernema carpocapsae Identifies the X-Chromosome.</title>
        <authorList>
            <person name="Serra L."/>
            <person name="Macchietto M."/>
            <person name="Macias-Munoz A."/>
            <person name="McGill C.J."/>
            <person name="Rodriguez I.M."/>
            <person name="Rodriguez B."/>
            <person name="Murad R."/>
            <person name="Mortazavi A."/>
        </authorList>
    </citation>
    <scope>NUCLEOTIDE SEQUENCE [LARGE SCALE GENOMIC DNA]</scope>
    <source>
        <strain evidence="4 5">ALL</strain>
    </source>
</reference>
<dbReference type="InterPro" id="IPR005312">
    <property type="entry name" value="DUF1759"/>
</dbReference>
<organism evidence="4 5">
    <name type="scientific">Steinernema carpocapsae</name>
    <name type="common">Entomopathogenic nematode</name>
    <dbReference type="NCBI Taxonomy" id="34508"/>
    <lineage>
        <taxon>Eukaryota</taxon>
        <taxon>Metazoa</taxon>
        <taxon>Ecdysozoa</taxon>
        <taxon>Nematoda</taxon>
        <taxon>Chromadorea</taxon>
        <taxon>Rhabditida</taxon>
        <taxon>Tylenchina</taxon>
        <taxon>Panagrolaimomorpha</taxon>
        <taxon>Strongyloidoidea</taxon>
        <taxon>Steinernematidae</taxon>
        <taxon>Steinernema</taxon>
    </lineage>
</organism>
<dbReference type="Gene3D" id="4.10.60.10">
    <property type="entry name" value="Zinc finger, CCHC-type"/>
    <property type="match status" value="1"/>
</dbReference>
<dbReference type="PANTHER" id="PTHR47331:SF5">
    <property type="entry name" value="RIBONUCLEASE H"/>
    <property type="match status" value="1"/>
</dbReference>
<proteinExistence type="predicted"/>
<dbReference type="InterPro" id="IPR036875">
    <property type="entry name" value="Znf_CCHC_sf"/>
</dbReference>
<dbReference type="SUPFAM" id="SSF57756">
    <property type="entry name" value="Retrovirus zinc finger-like domains"/>
    <property type="match status" value="1"/>
</dbReference>
<feature type="domain" description="Peptidase A2" evidence="3">
    <location>
        <begin position="521"/>
        <end position="569"/>
    </location>
</feature>
<dbReference type="InterPro" id="IPR001995">
    <property type="entry name" value="Peptidase_A2_cat"/>
</dbReference>
<dbReference type="GO" id="GO:0006508">
    <property type="term" value="P:proteolysis"/>
    <property type="evidence" value="ECO:0007669"/>
    <property type="project" value="InterPro"/>
</dbReference>
<keyword evidence="5" id="KW-1185">Reference proteome</keyword>
<evidence type="ECO:0000256" key="1">
    <source>
        <dbReference type="ARBA" id="ARBA00022801"/>
    </source>
</evidence>
<name>A0A4U5M2D0_STECR</name>
<dbReference type="GO" id="GO:0019899">
    <property type="term" value="F:enzyme binding"/>
    <property type="evidence" value="ECO:0007669"/>
    <property type="project" value="UniProtKB-ARBA"/>
</dbReference>
<evidence type="ECO:0000313" key="4">
    <source>
        <dbReference type="EMBL" id="TKR62878.1"/>
    </source>
</evidence>
<comment type="caution">
    <text evidence="4">The sequence shown here is derived from an EMBL/GenBank/DDBJ whole genome shotgun (WGS) entry which is preliminary data.</text>
</comment>
<dbReference type="SMART" id="SM00343">
    <property type="entry name" value="ZnF_C2HC"/>
    <property type="match status" value="4"/>
</dbReference>
<dbReference type="InterPro" id="IPR021109">
    <property type="entry name" value="Peptidase_aspartic_dom_sf"/>
</dbReference>
<dbReference type="GO" id="GO:0003676">
    <property type="term" value="F:nucleic acid binding"/>
    <property type="evidence" value="ECO:0007669"/>
    <property type="project" value="InterPro"/>
</dbReference>
<dbReference type="PANTHER" id="PTHR47331">
    <property type="entry name" value="PHD-TYPE DOMAIN-CONTAINING PROTEIN"/>
    <property type="match status" value="1"/>
</dbReference>
<evidence type="ECO:0000259" key="3">
    <source>
        <dbReference type="PROSITE" id="PS50175"/>
    </source>
</evidence>
<dbReference type="Gene3D" id="2.40.70.10">
    <property type="entry name" value="Acid Proteases"/>
    <property type="match status" value="1"/>
</dbReference>
<feature type="region of interest" description="Disordered" evidence="2">
    <location>
        <begin position="790"/>
        <end position="858"/>
    </location>
</feature>
<dbReference type="GO" id="GO:0004190">
    <property type="term" value="F:aspartic-type endopeptidase activity"/>
    <property type="evidence" value="ECO:0007669"/>
    <property type="project" value="InterPro"/>
</dbReference>
<dbReference type="EMBL" id="AZBU02000010">
    <property type="protein sequence ID" value="TKR62878.1"/>
    <property type="molecule type" value="Genomic_DNA"/>
</dbReference>
<accession>A0A4U5M2D0</accession>